<organism evidence="2 3">
    <name type="scientific">Fusicatenibacter faecihominis</name>
    <dbReference type="NCBI Taxonomy" id="2881276"/>
    <lineage>
        <taxon>Bacteria</taxon>
        <taxon>Bacillati</taxon>
        <taxon>Bacillota</taxon>
        <taxon>Clostridia</taxon>
        <taxon>Lachnospirales</taxon>
        <taxon>Lachnospiraceae</taxon>
        <taxon>Fusicatenibacter</taxon>
    </lineage>
</organism>
<evidence type="ECO:0000313" key="3">
    <source>
        <dbReference type="Proteomes" id="UP001197875"/>
    </source>
</evidence>
<keyword evidence="3" id="KW-1185">Reference proteome</keyword>
<name>A0AAE3DS86_9FIRM</name>
<proteinExistence type="predicted"/>
<feature type="region of interest" description="Disordered" evidence="1">
    <location>
        <begin position="188"/>
        <end position="221"/>
    </location>
</feature>
<dbReference type="PROSITE" id="PS51257">
    <property type="entry name" value="PROKAR_LIPOPROTEIN"/>
    <property type="match status" value="1"/>
</dbReference>
<sequence length="232" mass="25077">MRKGKVLGLAVLIMGLLSGCEKFEPEETAISVDNKGQVVSYVKESFDKDYYSSEELEASIDQAILDYNTAGGTENVKKKKFEVKDQNAELTMSYATGNDYSKFNNVTLFTGDVLEAYQAGYDFAGKFQSVEKGQVTATDVTGNDILNSYNYGIVILTEPILVTVPGNIVYASDNVEITGKKTARVLSETEAAGETEEPETTADGAISLSPVNSGQEKETEGSTAALAYILYE</sequence>
<gene>
    <name evidence="2" type="ORF">LKD71_07485</name>
</gene>
<accession>A0AAE3DS86</accession>
<dbReference type="RefSeq" id="WP_227614946.1">
    <property type="nucleotide sequence ID" value="NZ_JAJEPR010000009.1"/>
</dbReference>
<feature type="compositionally biased region" description="Acidic residues" evidence="1">
    <location>
        <begin position="191"/>
        <end position="200"/>
    </location>
</feature>
<dbReference type="AlphaFoldDB" id="A0AAE3DS86"/>
<protein>
    <submittedName>
        <fullName evidence="2">Uncharacterized protein</fullName>
    </submittedName>
</protein>
<comment type="caution">
    <text evidence="2">The sequence shown here is derived from an EMBL/GenBank/DDBJ whole genome shotgun (WGS) entry which is preliminary data.</text>
</comment>
<dbReference type="Proteomes" id="UP001197875">
    <property type="component" value="Unassembled WGS sequence"/>
</dbReference>
<evidence type="ECO:0000256" key="1">
    <source>
        <dbReference type="SAM" id="MobiDB-lite"/>
    </source>
</evidence>
<reference evidence="2 3" key="1">
    <citation type="submission" date="2021-10" db="EMBL/GenBank/DDBJ databases">
        <title>Anaerobic single-cell dispensing facilitates the cultivation of human gut bacteria.</title>
        <authorList>
            <person name="Afrizal A."/>
        </authorList>
    </citation>
    <scope>NUCLEOTIDE SEQUENCE [LARGE SCALE GENOMIC DNA]</scope>
    <source>
        <strain evidence="2 3">CLA-AA-H277</strain>
    </source>
</reference>
<evidence type="ECO:0000313" key="2">
    <source>
        <dbReference type="EMBL" id="MCC2189647.1"/>
    </source>
</evidence>
<dbReference type="EMBL" id="JAJEPR010000009">
    <property type="protein sequence ID" value="MCC2189647.1"/>
    <property type="molecule type" value="Genomic_DNA"/>
</dbReference>